<name>A0A371PE36_9ACTN</name>
<keyword evidence="4" id="KW-1185">Reference proteome</keyword>
<reference evidence="3 4" key="1">
    <citation type="submission" date="2018-08" db="EMBL/GenBank/DDBJ databases">
        <title>Aeromicrobium sp. M2KJ-4, whole genome shotgun sequence.</title>
        <authorList>
            <person name="Tuo L."/>
        </authorList>
    </citation>
    <scope>NUCLEOTIDE SEQUENCE [LARGE SCALE GENOMIC DNA]</scope>
    <source>
        <strain evidence="3 4">M2KJ-4</strain>
    </source>
</reference>
<evidence type="ECO:0000256" key="1">
    <source>
        <dbReference type="SAM" id="Phobius"/>
    </source>
</evidence>
<dbReference type="CDD" id="cd11614">
    <property type="entry name" value="SAF_CpaB_FlgA_like"/>
    <property type="match status" value="1"/>
</dbReference>
<dbReference type="EMBL" id="QUBR01000001">
    <property type="protein sequence ID" value="REK73906.1"/>
    <property type="molecule type" value="Genomic_DNA"/>
</dbReference>
<dbReference type="OrthoDB" id="5182178at2"/>
<sequence>MRTSRRTIAAIAAVVLAVLGIITLVAYVNDADDRAFEGTTLVPAIRVVKDVPAGTKATDLDDSVEVVKLPKSAVPGTALTTLDPVADLVTTASLAPGEVLVSGRFGDPDGAGEGGANDGTVTVPEGMQELTIKVASVRALEGSLKAGDTVGVVATYDPERQTNFAANQVLVLSSKKAPNAVPDAASDDVVVRLAVSSLDASKIVHAAELGHIYLTKQGDDSKVDRRLVTTEGVLK</sequence>
<dbReference type="Pfam" id="PF16976">
    <property type="entry name" value="RcpC"/>
    <property type="match status" value="1"/>
</dbReference>
<evidence type="ECO:0000259" key="2">
    <source>
        <dbReference type="Pfam" id="PF16976"/>
    </source>
</evidence>
<accession>A0A371PE36</accession>
<keyword evidence="1" id="KW-0812">Transmembrane</keyword>
<dbReference type="RefSeq" id="WP_119704015.1">
    <property type="nucleotide sequence ID" value="NZ_JBHSOI010000001.1"/>
</dbReference>
<comment type="caution">
    <text evidence="3">The sequence shown here is derived from an EMBL/GenBank/DDBJ whole genome shotgun (WGS) entry which is preliminary data.</text>
</comment>
<evidence type="ECO:0000313" key="4">
    <source>
        <dbReference type="Proteomes" id="UP000265581"/>
    </source>
</evidence>
<dbReference type="AlphaFoldDB" id="A0A371PE36"/>
<dbReference type="InterPro" id="IPR031571">
    <property type="entry name" value="RcpC_dom"/>
</dbReference>
<keyword evidence="1" id="KW-1133">Transmembrane helix</keyword>
<dbReference type="Proteomes" id="UP000265581">
    <property type="component" value="Unassembled WGS sequence"/>
</dbReference>
<evidence type="ECO:0000313" key="3">
    <source>
        <dbReference type="EMBL" id="REK73906.1"/>
    </source>
</evidence>
<protein>
    <recommendedName>
        <fullName evidence="2">Flp pilus assembly protein RcpC/CpaB domain-containing protein</fullName>
    </recommendedName>
</protein>
<gene>
    <name evidence="3" type="ORF">DX116_10445</name>
</gene>
<organism evidence="3 4">
    <name type="scientific">Aeromicrobium endophyticum</name>
    <dbReference type="NCBI Taxonomy" id="2292704"/>
    <lineage>
        <taxon>Bacteria</taxon>
        <taxon>Bacillati</taxon>
        <taxon>Actinomycetota</taxon>
        <taxon>Actinomycetes</taxon>
        <taxon>Propionibacteriales</taxon>
        <taxon>Nocardioidaceae</taxon>
        <taxon>Aeromicrobium</taxon>
    </lineage>
</organism>
<feature type="transmembrane region" description="Helical" evidence="1">
    <location>
        <begin position="7"/>
        <end position="28"/>
    </location>
</feature>
<keyword evidence="1" id="KW-0472">Membrane</keyword>
<feature type="domain" description="Flp pilus assembly protein RcpC/CpaB" evidence="2">
    <location>
        <begin position="122"/>
        <end position="214"/>
    </location>
</feature>
<proteinExistence type="predicted"/>